<proteinExistence type="inferred from homology"/>
<evidence type="ECO:0000313" key="4">
    <source>
        <dbReference type="EMBL" id="SCV70925.1"/>
    </source>
</evidence>
<organism evidence="4 5">
    <name type="scientific">Microbotryum intermedium</name>
    <dbReference type="NCBI Taxonomy" id="269621"/>
    <lineage>
        <taxon>Eukaryota</taxon>
        <taxon>Fungi</taxon>
        <taxon>Dikarya</taxon>
        <taxon>Basidiomycota</taxon>
        <taxon>Pucciniomycotina</taxon>
        <taxon>Microbotryomycetes</taxon>
        <taxon>Microbotryales</taxon>
        <taxon>Microbotryaceae</taxon>
        <taxon>Microbotryum</taxon>
    </lineage>
</organism>
<name>A0A238FCK7_9BASI</name>
<dbReference type="PANTHER" id="PTHR10769">
    <property type="entry name" value="40S RIBOSOMAL PROTEIN S28"/>
    <property type="match status" value="1"/>
</dbReference>
<sequence>MYTNPSPRSAVWHRWSYTTRPARPSTRLAATFFCDPPRPHCTTLHSLQRAPESSKTQVKLAKVVKVLGRTGSRGGVTQVRVEFMDDSTRSIIRNVKGPVRENDILALLESEREARRLR</sequence>
<gene>
    <name evidence="4" type="ORF">BQ2448_3687</name>
</gene>
<keyword evidence="2" id="KW-0689">Ribosomal protein</keyword>
<dbReference type="FunFam" id="2.40.50.140:FF:000025">
    <property type="entry name" value="40S ribosomal protein S28"/>
    <property type="match status" value="1"/>
</dbReference>
<dbReference type="Proteomes" id="UP000198372">
    <property type="component" value="Unassembled WGS sequence"/>
</dbReference>
<dbReference type="InterPro" id="IPR028626">
    <property type="entry name" value="Ribosomal_eS28_CS"/>
</dbReference>
<dbReference type="InterPro" id="IPR000289">
    <property type="entry name" value="Ribosomal_eS28"/>
</dbReference>
<dbReference type="SUPFAM" id="SSF50249">
    <property type="entry name" value="Nucleic acid-binding proteins"/>
    <property type="match status" value="1"/>
</dbReference>
<evidence type="ECO:0000256" key="3">
    <source>
        <dbReference type="ARBA" id="ARBA00023274"/>
    </source>
</evidence>
<dbReference type="CDD" id="cd04457">
    <property type="entry name" value="S1_S28E"/>
    <property type="match status" value="1"/>
</dbReference>
<dbReference type="Pfam" id="PF01200">
    <property type="entry name" value="Ribosomal_S28e"/>
    <property type="match status" value="1"/>
</dbReference>
<dbReference type="AlphaFoldDB" id="A0A238FCK7"/>
<dbReference type="InterPro" id="IPR012340">
    <property type="entry name" value="NA-bd_OB-fold"/>
</dbReference>
<dbReference type="GO" id="GO:0030490">
    <property type="term" value="P:maturation of SSU-rRNA"/>
    <property type="evidence" value="ECO:0007669"/>
    <property type="project" value="TreeGrafter"/>
</dbReference>
<dbReference type="HAMAP" id="MF_00292">
    <property type="entry name" value="Ribosomal_eS28"/>
    <property type="match status" value="1"/>
</dbReference>
<dbReference type="GO" id="GO:0006412">
    <property type="term" value="P:translation"/>
    <property type="evidence" value="ECO:0007669"/>
    <property type="project" value="InterPro"/>
</dbReference>
<protein>
    <submittedName>
        <fullName evidence="4">BQ2448_3687 protein</fullName>
    </submittedName>
</protein>
<dbReference type="OrthoDB" id="10258930at2759"/>
<dbReference type="PANTHER" id="PTHR10769:SF3">
    <property type="entry name" value="SMALL RIBOSOMAL SUBUNIT PROTEIN ES28"/>
    <property type="match status" value="1"/>
</dbReference>
<dbReference type="PROSITE" id="PS00961">
    <property type="entry name" value="RIBOSOMAL_S28E"/>
    <property type="match status" value="1"/>
</dbReference>
<dbReference type="GO" id="GO:0000028">
    <property type="term" value="P:ribosomal small subunit assembly"/>
    <property type="evidence" value="ECO:0007669"/>
    <property type="project" value="TreeGrafter"/>
</dbReference>
<dbReference type="STRING" id="269621.A0A238FCK7"/>
<dbReference type="GO" id="GO:0022627">
    <property type="term" value="C:cytosolic small ribosomal subunit"/>
    <property type="evidence" value="ECO:0007669"/>
    <property type="project" value="TreeGrafter"/>
</dbReference>
<keyword evidence="3" id="KW-0687">Ribonucleoprotein</keyword>
<evidence type="ECO:0000313" key="5">
    <source>
        <dbReference type="Proteomes" id="UP000198372"/>
    </source>
</evidence>
<keyword evidence="5" id="KW-1185">Reference proteome</keyword>
<evidence type="ECO:0000256" key="1">
    <source>
        <dbReference type="ARBA" id="ARBA00005943"/>
    </source>
</evidence>
<accession>A0A238FCK7</accession>
<reference evidence="5" key="1">
    <citation type="submission" date="2016-09" db="EMBL/GenBank/DDBJ databases">
        <authorList>
            <person name="Jeantristanb JTB J.-T."/>
            <person name="Ricardo R."/>
        </authorList>
    </citation>
    <scope>NUCLEOTIDE SEQUENCE [LARGE SCALE GENOMIC DNA]</scope>
</reference>
<dbReference type="Gene3D" id="2.40.50.140">
    <property type="entry name" value="Nucleic acid-binding proteins"/>
    <property type="match status" value="1"/>
</dbReference>
<dbReference type="EMBL" id="FMSP01000006">
    <property type="protein sequence ID" value="SCV70925.1"/>
    <property type="molecule type" value="Genomic_DNA"/>
</dbReference>
<comment type="similarity">
    <text evidence="1">Belongs to the eukaryotic ribosomal protein eS28 family.</text>
</comment>
<evidence type="ECO:0000256" key="2">
    <source>
        <dbReference type="ARBA" id="ARBA00022980"/>
    </source>
</evidence>
<dbReference type="GO" id="GO:0003735">
    <property type="term" value="F:structural constituent of ribosome"/>
    <property type="evidence" value="ECO:0007669"/>
    <property type="project" value="InterPro"/>
</dbReference>